<reference evidence="2" key="1">
    <citation type="submission" date="2015-12" db="EMBL/GenBank/DDBJ databases">
        <authorList>
            <person name="Tikhonova T.V."/>
            <person name="Pavlov A.R."/>
            <person name="Beletsky A.V."/>
            <person name="Mardanov A.V."/>
            <person name="Sorokin D.Y."/>
            <person name="Ravin N.V."/>
            <person name="Popov V.O."/>
        </authorList>
    </citation>
    <scope>NUCLEOTIDE SEQUENCE</scope>
    <source>
        <strain evidence="2">DSM 14787</strain>
    </source>
</reference>
<proteinExistence type="predicted"/>
<feature type="compositionally biased region" description="Basic and acidic residues" evidence="1">
    <location>
        <begin position="1"/>
        <end position="13"/>
    </location>
</feature>
<feature type="compositionally biased region" description="Basic and acidic residues" evidence="1">
    <location>
        <begin position="39"/>
        <end position="51"/>
    </location>
</feature>
<name>L0DZA8_THIND</name>
<feature type="region of interest" description="Disordered" evidence="1">
    <location>
        <begin position="1"/>
        <end position="51"/>
    </location>
</feature>
<dbReference type="AlphaFoldDB" id="L0DZA8"/>
<organism evidence="2 3">
    <name type="scientific">Thioalkalivibrio nitratireducens (strain DSM 14787 / UNIQEM 213 / ALEN2)</name>
    <dbReference type="NCBI Taxonomy" id="1255043"/>
    <lineage>
        <taxon>Bacteria</taxon>
        <taxon>Pseudomonadati</taxon>
        <taxon>Pseudomonadota</taxon>
        <taxon>Gammaproteobacteria</taxon>
        <taxon>Chromatiales</taxon>
        <taxon>Ectothiorhodospiraceae</taxon>
        <taxon>Thioalkalivibrio</taxon>
    </lineage>
</organism>
<evidence type="ECO:0000256" key="1">
    <source>
        <dbReference type="SAM" id="MobiDB-lite"/>
    </source>
</evidence>
<dbReference type="EMBL" id="CP003989">
    <property type="protein sequence ID" value="AGA34368.1"/>
    <property type="molecule type" value="Genomic_DNA"/>
</dbReference>
<evidence type="ECO:0000313" key="2">
    <source>
        <dbReference type="EMBL" id="AGA34368.1"/>
    </source>
</evidence>
<sequence length="51" mass="5481">MQHCDSAKRENSAKRPMIPRASSDRHSGPALVSVGRIDPPPDHDAAPVHQG</sequence>
<protein>
    <submittedName>
        <fullName evidence="2">Uncharacterized protein</fullName>
    </submittedName>
</protein>
<dbReference type="PATRIC" id="fig|1255043.3.peg.2757"/>
<evidence type="ECO:0000313" key="3">
    <source>
        <dbReference type="Proteomes" id="UP000010809"/>
    </source>
</evidence>
<accession>L0DZA8</accession>
<gene>
    <name evidence="2" type="ordered locus">TVNIR_2731</name>
</gene>
<dbReference type="HOGENOM" id="CLU_3104940_0_0_6"/>
<dbReference type="Proteomes" id="UP000010809">
    <property type="component" value="Chromosome"/>
</dbReference>
<keyword evidence="3" id="KW-1185">Reference proteome</keyword>
<dbReference type="KEGG" id="tni:TVNIR_2731"/>
<dbReference type="STRING" id="1255043.TVNIR_2731"/>